<comment type="caution">
    <text evidence="3">The sequence shown here is derived from an EMBL/GenBank/DDBJ whole genome shotgun (WGS) entry which is preliminary data.</text>
</comment>
<sequence length="147" mass="15559">MFPYEQKHDRKSGRTPRRGRRGLAAAALTVATAGLSLIAPGSASAAPQAWSCGSGNLCAYTGGAGNGSRCSWSNADADWWSGSVQCSWSDTQNVGSAKNSGTSSAYDYVVLYTGPNYTGNGYCIPQNGGEWPNLNVRIRSHRWEASC</sequence>
<feature type="signal peptide" evidence="2">
    <location>
        <begin position="1"/>
        <end position="45"/>
    </location>
</feature>
<reference evidence="4" key="1">
    <citation type="submission" date="2015-11" db="EMBL/GenBank/DDBJ databases">
        <authorList>
            <consortium name="Cross-ministerial Strategic Innovation Promotion Program (SIP) consortium"/>
            <person name="Tomihama T."/>
            <person name="Ikenaga M."/>
            <person name="Sakai M."/>
            <person name="Okubo T."/>
            <person name="Ikeda S."/>
        </authorList>
    </citation>
    <scope>NUCLEOTIDE SEQUENCE [LARGE SCALE GENOMIC DNA]</scope>
    <source>
        <strain evidence="4">S58</strain>
    </source>
</reference>
<protein>
    <recommendedName>
        <fullName evidence="5">Peptidase inhibitor family I36</fullName>
    </recommendedName>
</protein>
<evidence type="ECO:0000256" key="1">
    <source>
        <dbReference type="SAM" id="MobiDB-lite"/>
    </source>
</evidence>
<feature type="compositionally biased region" description="Basic residues" evidence="1">
    <location>
        <begin position="9"/>
        <end position="21"/>
    </location>
</feature>
<gene>
    <name evidence="3" type="ORF">SsS58_00728</name>
</gene>
<dbReference type="AlphaFoldDB" id="A0A100JIY9"/>
<reference evidence="4" key="3">
    <citation type="submission" date="2016-02" db="EMBL/GenBank/DDBJ databases">
        <title>Draft genome of pathogenic Streptomyces sp. in Japan.</title>
        <authorList>
            <person name="Tomihama T."/>
            <person name="Ikenaga M."/>
            <person name="Sakai M."/>
            <person name="Okubo T."/>
            <person name="Ikeda S."/>
        </authorList>
    </citation>
    <scope>NUCLEOTIDE SEQUENCE [LARGE SCALE GENOMIC DNA]</scope>
    <source>
        <strain evidence="4">S58</strain>
    </source>
</reference>
<proteinExistence type="predicted"/>
<name>A0A100JIY9_STRSC</name>
<evidence type="ECO:0000313" key="3">
    <source>
        <dbReference type="EMBL" id="GAQ60388.1"/>
    </source>
</evidence>
<accession>A0A100JIY9</accession>
<dbReference type="EMBL" id="BCMM01000002">
    <property type="protein sequence ID" value="GAQ60388.1"/>
    <property type="molecule type" value="Genomic_DNA"/>
</dbReference>
<dbReference type="RefSeq" id="WP_059078518.1">
    <property type="nucleotide sequence ID" value="NZ_BCMM01000002.1"/>
</dbReference>
<dbReference type="Proteomes" id="UP000067448">
    <property type="component" value="Unassembled WGS sequence"/>
</dbReference>
<evidence type="ECO:0000313" key="4">
    <source>
        <dbReference type="Proteomes" id="UP000067448"/>
    </source>
</evidence>
<reference evidence="3 4" key="2">
    <citation type="journal article" date="2016" name="Genome Announc.">
        <title>Draft Genome Sequences of Streptomyces scabiei S58, Streptomyces turgidiscabies T45, and Streptomyces acidiscabies a10, the Pathogens of Potato Common Scab, Isolated in Japan.</title>
        <authorList>
            <person name="Tomihama T."/>
            <person name="Nishi Y."/>
            <person name="Sakai M."/>
            <person name="Ikenaga M."/>
            <person name="Okubo T."/>
            <person name="Ikeda S."/>
        </authorList>
    </citation>
    <scope>NUCLEOTIDE SEQUENCE [LARGE SCALE GENOMIC DNA]</scope>
    <source>
        <strain evidence="3 4">S58</strain>
    </source>
</reference>
<feature type="chain" id="PRO_5007088457" description="Peptidase inhibitor family I36" evidence="2">
    <location>
        <begin position="46"/>
        <end position="147"/>
    </location>
</feature>
<keyword evidence="2" id="KW-0732">Signal</keyword>
<dbReference type="OrthoDB" id="3700467at2"/>
<evidence type="ECO:0000256" key="2">
    <source>
        <dbReference type="SAM" id="SignalP"/>
    </source>
</evidence>
<organism evidence="3 4">
    <name type="scientific">Streptomyces scabiei</name>
    <dbReference type="NCBI Taxonomy" id="1930"/>
    <lineage>
        <taxon>Bacteria</taxon>
        <taxon>Bacillati</taxon>
        <taxon>Actinomycetota</taxon>
        <taxon>Actinomycetes</taxon>
        <taxon>Kitasatosporales</taxon>
        <taxon>Streptomycetaceae</taxon>
        <taxon>Streptomyces</taxon>
    </lineage>
</organism>
<feature type="region of interest" description="Disordered" evidence="1">
    <location>
        <begin position="1"/>
        <end position="21"/>
    </location>
</feature>
<evidence type="ECO:0008006" key="5">
    <source>
        <dbReference type="Google" id="ProtNLM"/>
    </source>
</evidence>
<dbReference type="Pfam" id="PF03995">
    <property type="entry name" value="Inhibitor_I36"/>
    <property type="match status" value="1"/>
</dbReference>